<evidence type="ECO:0000256" key="1">
    <source>
        <dbReference type="ARBA" id="ARBA00023015"/>
    </source>
</evidence>
<feature type="domain" description="HTH lacI-type" evidence="4">
    <location>
        <begin position="2"/>
        <end position="56"/>
    </location>
</feature>
<dbReference type="Gene3D" id="1.10.260.40">
    <property type="entry name" value="lambda repressor-like DNA-binding domains"/>
    <property type="match status" value="1"/>
</dbReference>
<dbReference type="EMBL" id="JXAK01000014">
    <property type="protein sequence ID" value="KIL40972.1"/>
    <property type="molecule type" value="Genomic_DNA"/>
</dbReference>
<dbReference type="PANTHER" id="PTHR30146:SF109">
    <property type="entry name" value="HTH-TYPE TRANSCRIPTIONAL REGULATOR GALS"/>
    <property type="match status" value="1"/>
</dbReference>
<dbReference type="SMART" id="SM00354">
    <property type="entry name" value="HTH_LACI"/>
    <property type="match status" value="1"/>
</dbReference>
<accession>A0ABR5AJ82</accession>
<evidence type="ECO:0000256" key="3">
    <source>
        <dbReference type="ARBA" id="ARBA00023163"/>
    </source>
</evidence>
<keyword evidence="1" id="KW-0805">Transcription regulation</keyword>
<keyword evidence="3" id="KW-0804">Transcription</keyword>
<dbReference type="SUPFAM" id="SSF47413">
    <property type="entry name" value="lambda repressor-like DNA-binding domains"/>
    <property type="match status" value="1"/>
</dbReference>
<dbReference type="Gene3D" id="3.40.50.2300">
    <property type="match status" value="2"/>
</dbReference>
<proteinExistence type="predicted"/>
<gene>
    <name evidence="5" type="ORF">SD70_10130</name>
</gene>
<dbReference type="InterPro" id="IPR028082">
    <property type="entry name" value="Peripla_BP_I"/>
</dbReference>
<evidence type="ECO:0000256" key="2">
    <source>
        <dbReference type="ARBA" id="ARBA00023125"/>
    </source>
</evidence>
<dbReference type="Pfam" id="PF13377">
    <property type="entry name" value="Peripla_BP_3"/>
    <property type="match status" value="1"/>
</dbReference>
<dbReference type="PROSITE" id="PS50932">
    <property type="entry name" value="HTH_LACI_2"/>
    <property type="match status" value="1"/>
</dbReference>
<dbReference type="InterPro" id="IPR010982">
    <property type="entry name" value="Lambda_DNA-bd_dom_sf"/>
</dbReference>
<keyword evidence="2" id="KW-0238">DNA-binding</keyword>
<keyword evidence="6" id="KW-1185">Reference proteome</keyword>
<evidence type="ECO:0000313" key="5">
    <source>
        <dbReference type="EMBL" id="KIL40972.1"/>
    </source>
</evidence>
<dbReference type="CDD" id="cd01392">
    <property type="entry name" value="HTH_LacI"/>
    <property type="match status" value="1"/>
</dbReference>
<comment type="caution">
    <text evidence="5">The sequence shown here is derived from an EMBL/GenBank/DDBJ whole genome shotgun (WGS) entry which is preliminary data.</text>
</comment>
<organism evidence="5 6">
    <name type="scientific">Gordoniibacillus kamchatkensis</name>
    <dbReference type="NCBI Taxonomy" id="1590651"/>
    <lineage>
        <taxon>Bacteria</taxon>
        <taxon>Bacillati</taxon>
        <taxon>Bacillota</taxon>
        <taxon>Bacilli</taxon>
        <taxon>Bacillales</taxon>
        <taxon>Paenibacillaceae</taxon>
        <taxon>Gordoniibacillus</taxon>
    </lineage>
</organism>
<name>A0ABR5AJ82_9BACL</name>
<evidence type="ECO:0000259" key="4">
    <source>
        <dbReference type="PROSITE" id="PS50932"/>
    </source>
</evidence>
<dbReference type="PANTHER" id="PTHR30146">
    <property type="entry name" value="LACI-RELATED TRANSCRIPTIONAL REPRESSOR"/>
    <property type="match status" value="1"/>
</dbReference>
<protein>
    <submittedName>
        <fullName evidence="5">LacI family transcriptional regulator</fullName>
    </submittedName>
</protein>
<dbReference type="SUPFAM" id="SSF53822">
    <property type="entry name" value="Periplasmic binding protein-like I"/>
    <property type="match status" value="1"/>
</dbReference>
<dbReference type="Proteomes" id="UP000031967">
    <property type="component" value="Unassembled WGS sequence"/>
</dbReference>
<evidence type="ECO:0000313" key="6">
    <source>
        <dbReference type="Proteomes" id="UP000031967"/>
    </source>
</evidence>
<dbReference type="InterPro" id="IPR000843">
    <property type="entry name" value="HTH_LacI"/>
</dbReference>
<dbReference type="Pfam" id="PF00356">
    <property type="entry name" value="LacI"/>
    <property type="match status" value="1"/>
</dbReference>
<reference evidence="5 6" key="1">
    <citation type="submission" date="2014-12" db="EMBL/GenBank/DDBJ databases">
        <title>Draft genome sequence of Paenibacillus kamchatkensis strain B-2647.</title>
        <authorList>
            <person name="Karlyshev A.V."/>
            <person name="Kudryashova E.B."/>
        </authorList>
    </citation>
    <scope>NUCLEOTIDE SEQUENCE [LARGE SCALE GENOMIC DNA]</scope>
    <source>
        <strain evidence="5 6">VKM B-2647</strain>
    </source>
</reference>
<sequence>MATIDDVAKLAGVSKGTVSSVFSKKRPISQLVTARVLEAAKELGYFPNHVARSLAIKKTLIAGLKMPISTDGGMSAFETQMMGGVIQTCTKHGYRVLLDTLPEHDDPTQFSIDPVDGVIMLNPRQNDPRIERYGQMAIPLVLVGRPDPMDEAVCFVDNNNKEVGLQVGDYLLGIGHRSILFLNASSDMTVAFDRQSGLAQAYERHGIPFGEAIVLNFSRKKHKNMANYGYAALLETYGKRPFSAVIADTDRVALGVLRAARELGIAVPDRLSLVALSNDATLAQETTPKLTTVELSAELLGAEAAHILIDKMNNIEGVHQRIVDAKLVIRESCKPLA</sequence>
<dbReference type="InterPro" id="IPR046335">
    <property type="entry name" value="LacI/GalR-like_sensor"/>
</dbReference>
<dbReference type="RefSeq" id="WP_041047444.1">
    <property type="nucleotide sequence ID" value="NZ_JXAK01000014.1"/>
</dbReference>